<dbReference type="Proteomes" id="UP000198670">
    <property type="component" value="Unassembled WGS sequence"/>
</dbReference>
<proteinExistence type="predicted"/>
<reference evidence="1 2" key="1">
    <citation type="submission" date="2016-10" db="EMBL/GenBank/DDBJ databases">
        <authorList>
            <person name="de Groot N.N."/>
        </authorList>
    </citation>
    <scope>NUCLEOTIDE SEQUENCE [LARGE SCALE GENOMIC DNA]</scope>
    <source>
        <strain evidence="1 2">RK1</strain>
    </source>
</reference>
<keyword evidence="2" id="KW-1185">Reference proteome</keyword>
<dbReference type="OrthoDB" id="615715at2"/>
<sequence length="435" mass="48153">MHTNKLRLSFCLFLILPLVGLAQKKRPQVLVYGYGVDAYAAAVQSSWSNLNTVWVVNGDKLMPELTSEIISIASNTGLDAGIWANLLAKTLRHDKPSDSLSAIAKRRINPRIVQNVVDSVLKAAKNLTVVEQGQVRSIKKSGKDWRIELEDRRSFKVRAVVDASKDAYLYQLAGGTADSITTREVVPDAYFRSANSGDLFRTGVAVGDLGGQAFTLPLSGLIPGDDSNLFLTQRTPVVQHLLTSDEKDIPLLMHVGQAVGAAAAYVAFFKTTSDKVDVRDIQGELLKYGARLMPFSDITIEEPYFLAVQRIGATGMLAGRADEDGRVYFDVDNAVTAAEIKPVLNQLFSRSQIWFIDHADVDTLTLADVFSYIKFVGQRGNELEGQVQKNWKRRFHFEDEYDEKRIATRKYVAVLLDAYCGPFSVKVGLNGTIQR</sequence>
<dbReference type="Pfam" id="PF12831">
    <property type="entry name" value="FAD_oxidored"/>
    <property type="match status" value="2"/>
</dbReference>
<protein>
    <submittedName>
        <fullName evidence="1">FAD dependent oxidoreductase</fullName>
    </submittedName>
</protein>
<dbReference type="AlphaFoldDB" id="A0A1I3NKB2"/>
<evidence type="ECO:0000313" key="2">
    <source>
        <dbReference type="Proteomes" id="UP000198670"/>
    </source>
</evidence>
<gene>
    <name evidence="1" type="ORF">SAMN05444682_107225</name>
</gene>
<accession>A0A1I3NKB2</accession>
<dbReference type="STRING" id="1477437.SAMN05444682_107225"/>
<name>A0A1I3NKB2_9SPHI</name>
<dbReference type="RefSeq" id="WP_090628252.1">
    <property type="nucleotide sequence ID" value="NZ_FOQO01000007.1"/>
</dbReference>
<dbReference type="EMBL" id="FOQO01000007">
    <property type="protein sequence ID" value="SFJ09390.1"/>
    <property type="molecule type" value="Genomic_DNA"/>
</dbReference>
<organism evidence="1 2">
    <name type="scientific">Parapedobacter indicus</name>
    <dbReference type="NCBI Taxonomy" id="1477437"/>
    <lineage>
        <taxon>Bacteria</taxon>
        <taxon>Pseudomonadati</taxon>
        <taxon>Bacteroidota</taxon>
        <taxon>Sphingobacteriia</taxon>
        <taxon>Sphingobacteriales</taxon>
        <taxon>Sphingobacteriaceae</taxon>
        <taxon>Parapedobacter</taxon>
    </lineage>
</organism>
<evidence type="ECO:0000313" key="1">
    <source>
        <dbReference type="EMBL" id="SFJ09390.1"/>
    </source>
</evidence>